<dbReference type="EMBL" id="JBHPBY010000523">
    <property type="protein sequence ID" value="MFC1853533.1"/>
    <property type="molecule type" value="Genomic_DNA"/>
</dbReference>
<keyword evidence="2" id="KW-1185">Reference proteome</keyword>
<dbReference type="InterPro" id="IPR012657">
    <property type="entry name" value="23S_rRNA-intervening_sequence"/>
</dbReference>
<dbReference type="Pfam" id="PF05635">
    <property type="entry name" value="23S_rRNA_IVP"/>
    <property type="match status" value="1"/>
</dbReference>
<evidence type="ECO:0000313" key="1">
    <source>
        <dbReference type="EMBL" id="MFC1853533.1"/>
    </source>
</evidence>
<comment type="caution">
    <text evidence="1">The sequence shown here is derived from an EMBL/GenBank/DDBJ whole genome shotgun (WGS) entry which is preliminary data.</text>
</comment>
<dbReference type="Gene3D" id="1.20.1440.60">
    <property type="entry name" value="23S rRNA-intervening sequence"/>
    <property type="match status" value="1"/>
</dbReference>
<name>A0ABV6Z508_UNCC1</name>
<dbReference type="InterPro" id="IPR036583">
    <property type="entry name" value="23S_rRNA_IVS_sf"/>
</dbReference>
<dbReference type="NCBIfam" id="TIGR02436">
    <property type="entry name" value="four helix bundle protein"/>
    <property type="match status" value="1"/>
</dbReference>
<sequence>MFDHEKLDVYQISLRFVAWVFERVDRLKGYHRHARDELIRASQSVPRNIAEGNGKRSTADRKRFFERARGSALECAAVLDELYIMKAFDEKETIEGKGLLHRIVSMLTKMTD</sequence>
<dbReference type="Proteomes" id="UP001594351">
    <property type="component" value="Unassembled WGS sequence"/>
</dbReference>
<accession>A0ABV6Z508</accession>
<dbReference type="PANTHER" id="PTHR38471">
    <property type="entry name" value="FOUR HELIX BUNDLE PROTEIN"/>
    <property type="match status" value="1"/>
</dbReference>
<reference evidence="1 2" key="1">
    <citation type="submission" date="2024-09" db="EMBL/GenBank/DDBJ databases">
        <title>Laminarin stimulates single cell rates of sulfate reduction while oxygen inhibits transcriptomic activity in coastal marine sediment.</title>
        <authorList>
            <person name="Lindsay M."/>
            <person name="Orcutt B."/>
            <person name="Emerson D."/>
            <person name="Stepanauskas R."/>
            <person name="D'Angelo T."/>
        </authorList>
    </citation>
    <scope>NUCLEOTIDE SEQUENCE [LARGE SCALE GENOMIC DNA]</scope>
    <source>
        <strain evidence="1">SAG AM-311-K15</strain>
    </source>
</reference>
<dbReference type="SUPFAM" id="SSF158446">
    <property type="entry name" value="IVS-encoded protein-like"/>
    <property type="match status" value="1"/>
</dbReference>
<gene>
    <name evidence="1" type="ORF">ACFL27_25370</name>
</gene>
<dbReference type="PANTHER" id="PTHR38471:SF2">
    <property type="entry name" value="FOUR HELIX BUNDLE PROTEIN"/>
    <property type="match status" value="1"/>
</dbReference>
<evidence type="ECO:0000313" key="2">
    <source>
        <dbReference type="Proteomes" id="UP001594351"/>
    </source>
</evidence>
<proteinExistence type="predicted"/>
<protein>
    <submittedName>
        <fullName evidence="1">Four helix bundle protein</fullName>
    </submittedName>
</protein>
<organism evidence="1 2">
    <name type="scientific">candidate division CSSED10-310 bacterium</name>
    <dbReference type="NCBI Taxonomy" id="2855610"/>
    <lineage>
        <taxon>Bacteria</taxon>
        <taxon>Bacteria division CSSED10-310</taxon>
    </lineage>
</organism>